<evidence type="ECO:0000256" key="11">
    <source>
        <dbReference type="RuleBase" id="RU003832"/>
    </source>
</evidence>
<feature type="domain" description="Fucosyltransferase C-terminal" evidence="12">
    <location>
        <begin position="151"/>
        <end position="337"/>
    </location>
</feature>
<evidence type="ECO:0000256" key="9">
    <source>
        <dbReference type="ARBA" id="ARBA00023136"/>
    </source>
</evidence>
<dbReference type="InterPro" id="IPR038577">
    <property type="entry name" value="GT10-like_C_sf"/>
</dbReference>
<dbReference type="Gene3D" id="3.40.50.11660">
    <property type="entry name" value="Glycosyl transferase family 10, C-terminal domain"/>
    <property type="match status" value="1"/>
</dbReference>
<accession>A0A5E4PYF7</accession>
<keyword evidence="4 11" id="KW-0328">Glycosyltransferase</keyword>
<keyword evidence="8" id="KW-1133">Transmembrane helix</keyword>
<evidence type="ECO:0000259" key="13">
    <source>
        <dbReference type="Pfam" id="PF17039"/>
    </source>
</evidence>
<keyword evidence="6 11" id="KW-0812">Transmembrane</keyword>
<dbReference type="Pfam" id="PF17039">
    <property type="entry name" value="Glyco_tran_10_N"/>
    <property type="match status" value="1"/>
</dbReference>
<dbReference type="InterPro" id="IPR055270">
    <property type="entry name" value="Glyco_tran_10_C"/>
</dbReference>
<sequence>MLIICLNFKREDNPTHAVPLLVWWTSSFPGTTQIRYCLNNVKCNVVSDHENINVSEVDAFLFYGSNLDFDNLPLPRRPTDVIWGLYHEESPRNVEELMHLELLELFNYSSTFSEHSDVPFPLQYLDSFDDITNSKYFVPTTIKNGFKNISAVMYLQTDCETATERDEYVKELMKYIQVDSYGTCLKNKDMPTRFTMDYLNNLNDDSFLRFIARYKFVLAIENGVCDDYVTEKFWRAIKTGTVPIYFGSPTIRHWLPNEKSAILLEDYPSPKVMSEHIKKLVDNDSLYETYLEHKTQKLISNKKLLDEFRLRPYQLDALEVVKKFECLICEKVHDKRSGIIETKMVNNYHYNCPKPVSALTLQVNPSNNWVFSWYDSKLRAKEINKRVMNKI</sequence>
<dbReference type="AlphaFoldDB" id="A0A5E4PYF7"/>
<reference evidence="14 15" key="1">
    <citation type="submission" date="2017-07" db="EMBL/GenBank/DDBJ databases">
        <authorList>
            <person name="Talla V."/>
            <person name="Backstrom N."/>
        </authorList>
    </citation>
    <scope>NUCLEOTIDE SEQUENCE [LARGE SCALE GENOMIC DNA]</scope>
</reference>
<keyword evidence="15" id="KW-1185">Reference proteome</keyword>
<dbReference type="InterPro" id="IPR001503">
    <property type="entry name" value="Glyco_trans_10"/>
</dbReference>
<evidence type="ECO:0000259" key="12">
    <source>
        <dbReference type="Pfam" id="PF00852"/>
    </source>
</evidence>
<dbReference type="GO" id="GO:0032580">
    <property type="term" value="C:Golgi cisterna membrane"/>
    <property type="evidence" value="ECO:0007669"/>
    <property type="project" value="UniProtKB-SubCell"/>
</dbReference>
<evidence type="ECO:0000256" key="1">
    <source>
        <dbReference type="ARBA" id="ARBA00004447"/>
    </source>
</evidence>
<keyword evidence="10" id="KW-0325">Glycoprotein</keyword>
<keyword evidence="9" id="KW-0472">Membrane</keyword>
<evidence type="ECO:0000256" key="5">
    <source>
        <dbReference type="ARBA" id="ARBA00022679"/>
    </source>
</evidence>
<evidence type="ECO:0000256" key="6">
    <source>
        <dbReference type="ARBA" id="ARBA00022692"/>
    </source>
</evidence>
<comment type="pathway">
    <text evidence="2">Protein modification; protein glycosylation.</text>
</comment>
<proteinExistence type="inferred from homology"/>
<evidence type="ECO:0000256" key="7">
    <source>
        <dbReference type="ARBA" id="ARBA00022968"/>
    </source>
</evidence>
<dbReference type="EMBL" id="FZQP02000693">
    <property type="protein sequence ID" value="VVC90063.1"/>
    <property type="molecule type" value="Genomic_DNA"/>
</dbReference>
<comment type="subcellular location">
    <subcellularLocation>
        <location evidence="1 11">Golgi apparatus</location>
        <location evidence="1 11">Golgi stack membrane</location>
        <topology evidence="1 11">Single-pass type II membrane protein</topology>
    </subcellularLocation>
</comment>
<evidence type="ECO:0000256" key="10">
    <source>
        <dbReference type="ARBA" id="ARBA00023180"/>
    </source>
</evidence>
<evidence type="ECO:0000256" key="4">
    <source>
        <dbReference type="ARBA" id="ARBA00022676"/>
    </source>
</evidence>
<organism evidence="14 15">
    <name type="scientific">Leptidea sinapis</name>
    <dbReference type="NCBI Taxonomy" id="189913"/>
    <lineage>
        <taxon>Eukaryota</taxon>
        <taxon>Metazoa</taxon>
        <taxon>Ecdysozoa</taxon>
        <taxon>Arthropoda</taxon>
        <taxon>Hexapoda</taxon>
        <taxon>Insecta</taxon>
        <taxon>Pterygota</taxon>
        <taxon>Neoptera</taxon>
        <taxon>Endopterygota</taxon>
        <taxon>Lepidoptera</taxon>
        <taxon>Glossata</taxon>
        <taxon>Ditrysia</taxon>
        <taxon>Papilionoidea</taxon>
        <taxon>Pieridae</taxon>
        <taxon>Dismorphiinae</taxon>
        <taxon>Leptidea</taxon>
    </lineage>
</organism>
<dbReference type="SUPFAM" id="SSF53756">
    <property type="entry name" value="UDP-Glycosyltransferase/glycogen phosphorylase"/>
    <property type="match status" value="1"/>
</dbReference>
<dbReference type="Proteomes" id="UP000324832">
    <property type="component" value="Unassembled WGS sequence"/>
</dbReference>
<dbReference type="EC" id="2.4.1.-" evidence="11"/>
<gene>
    <name evidence="14" type="ORF">LSINAPIS_LOCUS3061</name>
</gene>
<evidence type="ECO:0000313" key="15">
    <source>
        <dbReference type="Proteomes" id="UP000324832"/>
    </source>
</evidence>
<evidence type="ECO:0000256" key="8">
    <source>
        <dbReference type="ARBA" id="ARBA00022989"/>
    </source>
</evidence>
<name>A0A5E4PYF7_9NEOP</name>
<keyword evidence="5 11" id="KW-0808">Transferase</keyword>
<evidence type="ECO:0000313" key="14">
    <source>
        <dbReference type="EMBL" id="VVC90063.1"/>
    </source>
</evidence>
<dbReference type="InterPro" id="IPR031481">
    <property type="entry name" value="Glyco_tran_10_N"/>
</dbReference>
<evidence type="ECO:0000256" key="2">
    <source>
        <dbReference type="ARBA" id="ARBA00004922"/>
    </source>
</evidence>
<dbReference type="PANTHER" id="PTHR11929">
    <property type="entry name" value="ALPHA- 1,3 -FUCOSYLTRANSFERASE"/>
    <property type="match status" value="1"/>
</dbReference>
<dbReference type="PANTHER" id="PTHR11929:SF194">
    <property type="entry name" value="ALPHA-(1,3)-FUCOSYLTRANSFERASE 10"/>
    <property type="match status" value="1"/>
</dbReference>
<keyword evidence="7" id="KW-0735">Signal-anchor</keyword>
<evidence type="ECO:0000256" key="3">
    <source>
        <dbReference type="ARBA" id="ARBA00008919"/>
    </source>
</evidence>
<protein>
    <recommendedName>
        <fullName evidence="11">Fucosyltransferase</fullName>
        <ecNumber evidence="11">2.4.1.-</ecNumber>
    </recommendedName>
</protein>
<keyword evidence="11" id="KW-0333">Golgi apparatus</keyword>
<comment type="similarity">
    <text evidence="3 11">Belongs to the glycosyltransferase 10 family.</text>
</comment>
<dbReference type="Pfam" id="PF00852">
    <property type="entry name" value="Glyco_transf_10"/>
    <property type="match status" value="1"/>
</dbReference>
<dbReference type="FunFam" id="3.40.50.11660:FF:000002">
    <property type="entry name" value="Alpha-(1,3)-fucosyltransferase"/>
    <property type="match status" value="1"/>
</dbReference>
<dbReference type="GO" id="GO:0046920">
    <property type="term" value="F:alpha-(1-&gt;3)-fucosyltransferase activity"/>
    <property type="evidence" value="ECO:0007669"/>
    <property type="project" value="TreeGrafter"/>
</dbReference>
<dbReference type="UniPathway" id="UPA00378"/>
<feature type="domain" description="Fucosyltransferase N-terminal" evidence="13">
    <location>
        <begin position="20"/>
        <end position="121"/>
    </location>
</feature>